<comment type="caution">
    <text evidence="7">The sequence shown here is derived from an EMBL/GenBank/DDBJ whole genome shotgun (WGS) entry which is preliminary data.</text>
</comment>
<dbReference type="Pfam" id="PF02133">
    <property type="entry name" value="Transp_cyt_pur"/>
    <property type="match status" value="1"/>
</dbReference>
<feature type="transmembrane region" description="Helical" evidence="6">
    <location>
        <begin position="377"/>
        <end position="394"/>
    </location>
</feature>
<feature type="transmembrane region" description="Helical" evidence="6">
    <location>
        <begin position="65"/>
        <end position="93"/>
    </location>
</feature>
<keyword evidence="5 6" id="KW-0472">Membrane</keyword>
<dbReference type="GO" id="GO:0015205">
    <property type="term" value="F:nucleobase transmembrane transporter activity"/>
    <property type="evidence" value="ECO:0007669"/>
    <property type="project" value="TreeGrafter"/>
</dbReference>
<dbReference type="HOGENOM" id="CLU_021555_3_1_1"/>
<feature type="transmembrane region" description="Helical" evidence="6">
    <location>
        <begin position="285"/>
        <end position="305"/>
    </location>
</feature>
<feature type="transmembrane region" description="Helical" evidence="6">
    <location>
        <begin position="40"/>
        <end position="59"/>
    </location>
</feature>
<feature type="transmembrane region" description="Helical" evidence="6">
    <location>
        <begin position="244"/>
        <end position="264"/>
    </location>
</feature>
<dbReference type="EMBL" id="AZNH01000027">
    <property type="protein sequence ID" value="KID85815.1"/>
    <property type="molecule type" value="Genomic_DNA"/>
</dbReference>
<evidence type="ECO:0000256" key="4">
    <source>
        <dbReference type="ARBA" id="ARBA00022989"/>
    </source>
</evidence>
<evidence type="ECO:0000256" key="1">
    <source>
        <dbReference type="ARBA" id="ARBA00004141"/>
    </source>
</evidence>
<feature type="transmembrane region" description="Helical" evidence="6">
    <location>
        <begin position="336"/>
        <end position="365"/>
    </location>
</feature>
<reference evidence="7 8" key="1">
    <citation type="journal article" date="2014" name="Proc. Natl. Acad. Sci. U.S.A.">
        <title>Trajectory and genomic determinants of fungal-pathogen speciation and host adaptation.</title>
        <authorList>
            <person name="Hu X."/>
            <person name="Xiao G."/>
            <person name="Zheng P."/>
            <person name="Shang Y."/>
            <person name="Su Y."/>
            <person name="Zhang X."/>
            <person name="Liu X."/>
            <person name="Zhan S."/>
            <person name="St Leger R.J."/>
            <person name="Wang C."/>
        </authorList>
    </citation>
    <scope>NUCLEOTIDE SEQUENCE [LARGE SCALE GENOMIC DNA]</scope>
    <source>
        <strain evidence="7 8">ARSEF 977</strain>
    </source>
</reference>
<comment type="subcellular location">
    <subcellularLocation>
        <location evidence="1">Membrane</location>
        <topology evidence="1">Multi-pass membrane protein</topology>
    </subcellularLocation>
</comment>
<proteinExistence type="inferred from homology"/>
<keyword evidence="4 6" id="KW-1133">Transmembrane helix</keyword>
<keyword evidence="8" id="KW-1185">Reference proteome</keyword>
<evidence type="ECO:0000313" key="7">
    <source>
        <dbReference type="EMBL" id="KID85815.1"/>
    </source>
</evidence>
<evidence type="ECO:0000313" key="8">
    <source>
        <dbReference type="Proteomes" id="UP000031192"/>
    </source>
</evidence>
<dbReference type="InterPro" id="IPR001248">
    <property type="entry name" value="Pur-cyt_permease"/>
</dbReference>
<dbReference type="CDD" id="cd11482">
    <property type="entry name" value="SLC-NCS1sbd_NRT1-like"/>
    <property type="match status" value="1"/>
</dbReference>
<feature type="transmembrane region" description="Helical" evidence="6">
    <location>
        <begin position="114"/>
        <end position="134"/>
    </location>
</feature>
<dbReference type="Gene3D" id="1.10.4160.10">
    <property type="entry name" value="Hydantoin permease"/>
    <property type="match status" value="1"/>
</dbReference>
<feature type="transmembrane region" description="Helical" evidence="6">
    <location>
        <begin position="173"/>
        <end position="190"/>
    </location>
</feature>
<protein>
    <submittedName>
        <fullName evidence="7">NCS1 nucleoside transporter family protein</fullName>
    </submittedName>
</protein>
<evidence type="ECO:0000256" key="6">
    <source>
        <dbReference type="SAM" id="Phobius"/>
    </source>
</evidence>
<sequence>MKLQSIIKRVELHHVSSWMNDDVRPVESERRTWSFRTFHNFWLLINCNLSTFLTGSALIPLGLTWWQAIITIVIGNMLATGALLLSSLAGSYYHINFPVFSRAVWGMWGSQFSIWNRIFLSFGIYTAPGFLYGFQSWIGGQCFYLILLSWDPKYEQRIPNTMPADIGATSAQFISYVVFCILSLPFIWIPPHRLQKFFYFASGVTIIFFLTLLIWALVTMGSGGFGTTLSPESATLPTGGPKSIGWLITLGIISTMGSIAAGILNQNDLARFAKQPGSAIWGQAVAFPLYSIFSSVLGILVVAATQKRFQGEAIWNPPTLFVRLLEMDDSAGTRTAIFFAGLALCASQLGINITSNALAGGIDLASVFPRYINIRRGAYITAILSPIVNPWRLVNTATTFLSVLSGYSIFLAPMSGLMTASYLVVNKQKLKIDDLYRGNSESIYWYTWGINFRAPVAWIVGVAPCLPGFVAAVDKSVSVTDGAAEMYYINYLYGFLSSATLYILLHWIFPAPAVEAFVREAPSSREIQRYYCDRWDIPLAETLQTLKEDFKGT</sequence>
<dbReference type="GO" id="GO:0005886">
    <property type="term" value="C:plasma membrane"/>
    <property type="evidence" value="ECO:0007669"/>
    <property type="project" value="TreeGrafter"/>
</dbReference>
<comment type="similarity">
    <text evidence="2">Belongs to the purine-cytosine permease (2.A.39) family.</text>
</comment>
<feature type="transmembrane region" description="Helical" evidence="6">
    <location>
        <begin position="197"/>
        <end position="218"/>
    </location>
</feature>
<feature type="transmembrane region" description="Helical" evidence="6">
    <location>
        <begin position="445"/>
        <end position="471"/>
    </location>
</feature>
<evidence type="ECO:0000256" key="2">
    <source>
        <dbReference type="ARBA" id="ARBA00008974"/>
    </source>
</evidence>
<feature type="transmembrane region" description="Helical" evidence="6">
    <location>
        <begin position="400"/>
        <end position="425"/>
    </location>
</feature>
<dbReference type="Proteomes" id="UP000031192">
    <property type="component" value="Unassembled WGS sequence"/>
</dbReference>
<organism evidence="7 8">
    <name type="scientific">Metarhizium guizhouense (strain ARSEF 977)</name>
    <dbReference type="NCBI Taxonomy" id="1276136"/>
    <lineage>
        <taxon>Eukaryota</taxon>
        <taxon>Fungi</taxon>
        <taxon>Dikarya</taxon>
        <taxon>Ascomycota</taxon>
        <taxon>Pezizomycotina</taxon>
        <taxon>Sordariomycetes</taxon>
        <taxon>Hypocreomycetidae</taxon>
        <taxon>Hypocreales</taxon>
        <taxon>Clavicipitaceae</taxon>
        <taxon>Metarhizium</taxon>
    </lineage>
</organism>
<dbReference type="InterPro" id="IPR045225">
    <property type="entry name" value="Uracil/uridine/allantoin_perm"/>
</dbReference>
<dbReference type="AlphaFoldDB" id="A0A0B4GFI6"/>
<dbReference type="PANTHER" id="PTHR30618">
    <property type="entry name" value="NCS1 FAMILY PURINE/PYRIMIDINE TRANSPORTER"/>
    <property type="match status" value="1"/>
</dbReference>
<feature type="transmembrane region" description="Helical" evidence="6">
    <location>
        <begin position="491"/>
        <end position="509"/>
    </location>
</feature>
<name>A0A0B4GFI6_METGA</name>
<gene>
    <name evidence="7" type="ORF">MGU_07123</name>
</gene>
<evidence type="ECO:0000256" key="5">
    <source>
        <dbReference type="ARBA" id="ARBA00023136"/>
    </source>
</evidence>
<dbReference type="PANTHER" id="PTHR30618:SF4">
    <property type="entry name" value="ALLANTOIN PERMEASE"/>
    <property type="match status" value="1"/>
</dbReference>
<keyword evidence="3 6" id="KW-0812">Transmembrane</keyword>
<accession>A0A0B4GFI6</accession>
<evidence type="ECO:0000256" key="3">
    <source>
        <dbReference type="ARBA" id="ARBA00022692"/>
    </source>
</evidence>